<organism evidence="2 3">
    <name type="scientific">Comamonas guangdongensis</name>
    <dbReference type="NCBI Taxonomy" id="510515"/>
    <lineage>
        <taxon>Bacteria</taxon>
        <taxon>Pseudomonadati</taxon>
        <taxon>Pseudomonadota</taxon>
        <taxon>Betaproteobacteria</taxon>
        <taxon>Burkholderiales</taxon>
        <taxon>Comamonadaceae</taxon>
        <taxon>Comamonas</taxon>
    </lineage>
</organism>
<protein>
    <recommendedName>
        <fullName evidence="4">Alkaline phytoceramidase</fullName>
    </recommendedName>
</protein>
<dbReference type="Proteomes" id="UP001561046">
    <property type="component" value="Unassembled WGS sequence"/>
</dbReference>
<evidence type="ECO:0000313" key="3">
    <source>
        <dbReference type="Proteomes" id="UP001561046"/>
    </source>
</evidence>
<proteinExistence type="predicted"/>
<evidence type="ECO:0008006" key="4">
    <source>
        <dbReference type="Google" id="ProtNLM"/>
    </source>
</evidence>
<feature type="transmembrane region" description="Helical" evidence="1">
    <location>
        <begin position="209"/>
        <end position="226"/>
    </location>
</feature>
<feature type="transmembrane region" description="Helical" evidence="1">
    <location>
        <begin position="182"/>
        <end position="202"/>
    </location>
</feature>
<keyword evidence="1" id="KW-1133">Transmembrane helix</keyword>
<dbReference type="PANTHER" id="PTHR34368:SF1">
    <property type="entry name" value="OS01G0962200 PROTEIN"/>
    <property type="match status" value="1"/>
</dbReference>
<sequence length="268" mass="27822">MRLHTSSAFGGPRTAEIPAARRSLLGRRALFGAMVLLLVLALVLPAVPQPAHYHAFADQRGWAGWPHAAGVLSNLGFVLAGCMGLVSLRRVGAARMGGTARAMCMLFFVGLLSSGAGSAVYHWAPQDGSLVWDRLGMSLAFAGLLGLAVQTRLDDASARATAASVLLAAPLGVLIWARTGNVLPWALVQAGGMLLVGGLAFLAPRRRALPLGLGWVLGLYALAKLLELSDAAVFAATGGLVSGHSLKHVMAAAAAWPVLQALRKLRTS</sequence>
<keyword evidence="3" id="KW-1185">Reference proteome</keyword>
<reference evidence="2 3" key="1">
    <citation type="journal article" date="2013" name="Int. J. Syst. Evol. Microbiol.">
        <title>Comamonas guangdongensis sp. nov., isolated from subterranean forest sediment, and emended description of the genus Comamonas.</title>
        <authorList>
            <person name="Zhang J."/>
            <person name="Wang Y."/>
            <person name="Zhou S."/>
            <person name="Wu C."/>
            <person name="He J."/>
            <person name="Li F."/>
        </authorList>
    </citation>
    <scope>NUCLEOTIDE SEQUENCE [LARGE SCALE GENOMIC DNA]</scope>
    <source>
        <strain evidence="2 3">CCTCC AB2011133</strain>
    </source>
</reference>
<evidence type="ECO:0000313" key="2">
    <source>
        <dbReference type="EMBL" id="MEX8192167.1"/>
    </source>
</evidence>
<name>A0ABV3ZRF7_9BURK</name>
<feature type="transmembrane region" description="Helical" evidence="1">
    <location>
        <begin position="130"/>
        <end position="149"/>
    </location>
</feature>
<dbReference type="EMBL" id="JBFYGN010000004">
    <property type="protein sequence ID" value="MEX8192167.1"/>
    <property type="molecule type" value="Genomic_DNA"/>
</dbReference>
<feature type="transmembrane region" description="Helical" evidence="1">
    <location>
        <begin position="67"/>
        <end position="88"/>
    </location>
</feature>
<evidence type="ECO:0000256" key="1">
    <source>
        <dbReference type="SAM" id="Phobius"/>
    </source>
</evidence>
<keyword evidence="1" id="KW-0472">Membrane</keyword>
<feature type="transmembrane region" description="Helical" evidence="1">
    <location>
        <begin position="100"/>
        <end position="124"/>
    </location>
</feature>
<comment type="caution">
    <text evidence="2">The sequence shown here is derived from an EMBL/GenBank/DDBJ whole genome shotgun (WGS) entry which is preliminary data.</text>
</comment>
<gene>
    <name evidence="2" type="ORF">AB6724_04845</name>
</gene>
<keyword evidence="1" id="KW-0812">Transmembrane</keyword>
<accession>A0ABV3ZRF7</accession>
<dbReference type="RefSeq" id="WP_369337385.1">
    <property type="nucleotide sequence ID" value="NZ_JBFYGN010000004.1"/>
</dbReference>
<dbReference type="PANTHER" id="PTHR34368">
    <property type="entry name" value="OS01G0962200 PROTEIN"/>
    <property type="match status" value="1"/>
</dbReference>
<feature type="transmembrane region" description="Helical" evidence="1">
    <location>
        <begin position="156"/>
        <end position="176"/>
    </location>
</feature>
<feature type="transmembrane region" description="Helical" evidence="1">
    <location>
        <begin position="29"/>
        <end position="47"/>
    </location>
</feature>